<dbReference type="PANTHER" id="PTHR48098">
    <property type="entry name" value="ENTEROCHELIN ESTERASE-RELATED"/>
    <property type="match status" value="1"/>
</dbReference>
<keyword evidence="1" id="KW-0812">Transmembrane</keyword>
<evidence type="ECO:0008006" key="4">
    <source>
        <dbReference type="Google" id="ProtNLM"/>
    </source>
</evidence>
<gene>
    <name evidence="2" type="ORF">FPZ11_09175</name>
</gene>
<keyword evidence="1" id="KW-0472">Membrane</keyword>
<keyword evidence="1" id="KW-1133">Transmembrane helix</keyword>
<dbReference type="GO" id="GO:0016747">
    <property type="term" value="F:acyltransferase activity, transferring groups other than amino-acyl groups"/>
    <property type="evidence" value="ECO:0007669"/>
    <property type="project" value="TreeGrafter"/>
</dbReference>
<proteinExistence type="predicted"/>
<accession>A0A5B8M3P5</accession>
<feature type="transmembrane region" description="Helical" evidence="1">
    <location>
        <begin position="13"/>
        <end position="32"/>
    </location>
</feature>
<protein>
    <recommendedName>
        <fullName evidence="4">Esterase</fullName>
    </recommendedName>
</protein>
<dbReference type="OrthoDB" id="3723842at2"/>
<evidence type="ECO:0000313" key="2">
    <source>
        <dbReference type="EMBL" id="QDZ14906.1"/>
    </source>
</evidence>
<evidence type="ECO:0000313" key="3">
    <source>
        <dbReference type="Proteomes" id="UP000320216"/>
    </source>
</evidence>
<dbReference type="RefSeq" id="WP_146320237.1">
    <property type="nucleotide sequence ID" value="NZ_CP042305.1"/>
</dbReference>
<reference evidence="2 3" key="1">
    <citation type="submission" date="2019-07" db="EMBL/GenBank/DDBJ databases">
        <title>Full genome sequence of Humibacter sp. WJ7-1.</title>
        <authorList>
            <person name="Im W.-T."/>
        </authorList>
    </citation>
    <scope>NUCLEOTIDE SEQUENCE [LARGE SCALE GENOMIC DNA]</scope>
    <source>
        <strain evidence="2 3">WJ7-1</strain>
    </source>
</reference>
<feature type="transmembrane region" description="Helical" evidence="1">
    <location>
        <begin position="39"/>
        <end position="58"/>
    </location>
</feature>
<dbReference type="EMBL" id="CP042305">
    <property type="protein sequence ID" value="QDZ14906.1"/>
    <property type="molecule type" value="Genomic_DNA"/>
</dbReference>
<dbReference type="Gene3D" id="3.40.50.1820">
    <property type="entry name" value="alpha/beta hydrolase"/>
    <property type="match status" value="1"/>
</dbReference>
<dbReference type="Pfam" id="PF00756">
    <property type="entry name" value="Esterase"/>
    <property type="match status" value="1"/>
</dbReference>
<dbReference type="InterPro" id="IPR000801">
    <property type="entry name" value="Esterase-like"/>
</dbReference>
<organism evidence="2 3">
    <name type="scientific">Humibacter ginsenosidimutans</name>
    <dbReference type="NCBI Taxonomy" id="2599293"/>
    <lineage>
        <taxon>Bacteria</taxon>
        <taxon>Bacillati</taxon>
        <taxon>Actinomycetota</taxon>
        <taxon>Actinomycetes</taxon>
        <taxon>Micrococcales</taxon>
        <taxon>Microbacteriaceae</taxon>
        <taxon>Humibacter</taxon>
    </lineage>
</organism>
<evidence type="ECO:0000256" key="1">
    <source>
        <dbReference type="SAM" id="Phobius"/>
    </source>
</evidence>
<feature type="transmembrane region" description="Helical" evidence="1">
    <location>
        <begin position="78"/>
        <end position="96"/>
    </location>
</feature>
<dbReference type="Proteomes" id="UP000320216">
    <property type="component" value="Chromosome"/>
</dbReference>
<name>A0A5B8M3P5_9MICO</name>
<feature type="transmembrane region" description="Helical" evidence="1">
    <location>
        <begin position="103"/>
        <end position="122"/>
    </location>
</feature>
<dbReference type="InterPro" id="IPR029058">
    <property type="entry name" value="AB_hydrolase_fold"/>
</dbReference>
<dbReference type="AlphaFoldDB" id="A0A5B8M3P5"/>
<dbReference type="InterPro" id="IPR050583">
    <property type="entry name" value="Mycobacterial_A85_antigen"/>
</dbReference>
<keyword evidence="3" id="KW-1185">Reference proteome</keyword>
<sequence length="432" mass="45600">MLAWLLHLKIQDISFLATVAGLTVVAVLALILRRPTKRWMLTASIGVTSGAGVGYLLAWLVGDVWNLFGAQLSTSETLWVALVFSGLGLAIVSTWRSQWWRKLVALVAVPLVIVTGCAFVNADVGYYTDVSDALGMQQYQGGALGHEHGDPLHGTIPVVDTTTWTPPADLPKAGEVLSVAIPGTVSHFAARDAVVYLPPAARVADPPALPVIIALSGQPGSPSDWFASGHIAQVMDAYAAAHKGIAPIVVSPDQLGPTASNTMCVNSPLGNSATYVTTDVVDWVTSHLYVATDRDAWSLFGFSQGATCSSQFLTGDPARFGSMLAVSSEIGPENGPDTVAQAFDGSQAEYAAAMPIAKMHAHGRYRDTLAVFAVGSEDSRYVGWDEQLHAAAQREGMNTQLYVSPGTGHDWFTVAYGVQKGMPAVLAHMGLG</sequence>
<dbReference type="PANTHER" id="PTHR48098:SF1">
    <property type="entry name" value="DIACYLGLYCEROL ACYLTRANSFERASE_MYCOLYLTRANSFERASE AG85A"/>
    <property type="match status" value="1"/>
</dbReference>
<dbReference type="SUPFAM" id="SSF53474">
    <property type="entry name" value="alpha/beta-Hydrolases"/>
    <property type="match status" value="1"/>
</dbReference>
<dbReference type="KEGG" id="huw:FPZ11_09175"/>